<dbReference type="InterPro" id="IPR006084">
    <property type="entry name" value="XPG/Rad2"/>
</dbReference>
<evidence type="ECO:0000313" key="13">
    <source>
        <dbReference type="EMBL" id="GJE94811.1"/>
    </source>
</evidence>
<keyword evidence="3" id="KW-0540">Nuclease</keyword>
<dbReference type="GO" id="GO:0008409">
    <property type="term" value="F:5'-3' exonuclease activity"/>
    <property type="evidence" value="ECO:0007669"/>
    <property type="project" value="UniProtKB-ARBA"/>
</dbReference>
<dbReference type="GO" id="GO:0003677">
    <property type="term" value="F:DNA binding"/>
    <property type="evidence" value="ECO:0007669"/>
    <property type="project" value="InterPro"/>
</dbReference>
<protein>
    <submittedName>
        <fullName evidence="13">PIN domain-like protein</fullName>
    </submittedName>
</protein>
<evidence type="ECO:0000256" key="7">
    <source>
        <dbReference type="ARBA" id="ARBA00022842"/>
    </source>
</evidence>
<feature type="compositionally biased region" description="Acidic residues" evidence="10">
    <location>
        <begin position="569"/>
        <end position="581"/>
    </location>
</feature>
<dbReference type="InterPro" id="IPR029060">
    <property type="entry name" value="PIN-like_dom_sf"/>
</dbReference>
<feature type="region of interest" description="Disordered" evidence="10">
    <location>
        <begin position="732"/>
        <end position="814"/>
    </location>
</feature>
<keyword evidence="8" id="KW-0234">DNA repair</keyword>
<keyword evidence="9" id="KW-0539">Nucleus</keyword>
<accession>A0A9P3LGR6</accession>
<evidence type="ECO:0000256" key="2">
    <source>
        <dbReference type="ARBA" id="ARBA00004123"/>
    </source>
</evidence>
<feature type="compositionally biased region" description="Basic and acidic residues" evidence="10">
    <location>
        <begin position="630"/>
        <end position="645"/>
    </location>
</feature>
<dbReference type="GO" id="GO:0046872">
    <property type="term" value="F:metal ion binding"/>
    <property type="evidence" value="ECO:0007669"/>
    <property type="project" value="UniProtKB-KW"/>
</dbReference>
<feature type="domain" description="XPG-I" evidence="11">
    <location>
        <begin position="138"/>
        <end position="210"/>
    </location>
</feature>
<reference evidence="13 14" key="1">
    <citation type="submission" date="2021-08" db="EMBL/GenBank/DDBJ databases">
        <title>Draft Genome Sequence of Phanerochaete sordida strain YK-624.</title>
        <authorList>
            <person name="Mori T."/>
            <person name="Dohra H."/>
            <person name="Suzuki T."/>
            <person name="Kawagishi H."/>
            <person name="Hirai H."/>
        </authorList>
    </citation>
    <scope>NUCLEOTIDE SEQUENCE [LARGE SCALE GENOMIC DNA]</scope>
    <source>
        <strain evidence="13 14">YK-624</strain>
    </source>
</reference>
<feature type="compositionally biased region" description="Low complexity" evidence="10">
    <location>
        <begin position="793"/>
        <end position="811"/>
    </location>
</feature>
<evidence type="ECO:0000256" key="1">
    <source>
        <dbReference type="ARBA" id="ARBA00001946"/>
    </source>
</evidence>
<dbReference type="SMART" id="SM00279">
    <property type="entry name" value="HhH2"/>
    <property type="match status" value="1"/>
</dbReference>
<dbReference type="PRINTS" id="PR00853">
    <property type="entry name" value="XPGRADSUPER"/>
</dbReference>
<feature type="region of interest" description="Disordered" evidence="10">
    <location>
        <begin position="391"/>
        <end position="685"/>
    </location>
</feature>
<dbReference type="CDD" id="cd09857">
    <property type="entry name" value="PIN_EXO1"/>
    <property type="match status" value="1"/>
</dbReference>
<dbReference type="SUPFAM" id="SSF88723">
    <property type="entry name" value="PIN domain-like"/>
    <property type="match status" value="1"/>
</dbReference>
<dbReference type="GO" id="GO:0017108">
    <property type="term" value="F:5'-flap endonuclease activity"/>
    <property type="evidence" value="ECO:0007669"/>
    <property type="project" value="TreeGrafter"/>
</dbReference>
<keyword evidence="7" id="KW-0460">Magnesium</keyword>
<dbReference type="PANTHER" id="PTHR11081">
    <property type="entry name" value="FLAP ENDONUCLEASE FAMILY MEMBER"/>
    <property type="match status" value="1"/>
</dbReference>
<dbReference type="GO" id="GO:0005634">
    <property type="term" value="C:nucleus"/>
    <property type="evidence" value="ECO:0007669"/>
    <property type="project" value="UniProtKB-SubCell"/>
</dbReference>
<dbReference type="InterPro" id="IPR006085">
    <property type="entry name" value="XPG_DNA_repair_N"/>
</dbReference>
<dbReference type="SUPFAM" id="SSF47807">
    <property type="entry name" value="5' to 3' exonuclease, C-terminal subdomain"/>
    <property type="match status" value="1"/>
</dbReference>
<name>A0A9P3LGR6_9APHY</name>
<evidence type="ECO:0000313" key="14">
    <source>
        <dbReference type="Proteomes" id="UP000703269"/>
    </source>
</evidence>
<dbReference type="Pfam" id="PF00752">
    <property type="entry name" value="XPG_N"/>
    <property type="match status" value="1"/>
</dbReference>
<dbReference type="SMART" id="SM00484">
    <property type="entry name" value="XPGI"/>
    <property type="match status" value="1"/>
</dbReference>
<sequence>MGISGLLPLLKPIQKHQHLSEYSGQTIAVDAYVWLHRGTYACATDLATGKKTTRYVDYAMHRVRLLKHYNITPYIVFDGGPLPAKKGTESDRKQKREENLARANSLTAQGKHTQAREYYVKCIDVTPQMAFQFIKALRAENVAYVVAPYEADAQMAYLERIGLVDGILTEDSDLLVFGCKSVLLKLDTNESTVISILRQDFASLSASSGGGISLVGWSDVQFRAMAILSGCDYLPSIPSVGLKTAWALLRKHGNVENVIRALRIEGKKSVPQGYLQAFQLAEKVFLHQRVYDPLKHMLVHLSPLPDSEDWDEEKEAHVGRYIEPSLARKVAEGDACPTTLLPMADINPTFVPRALKQIPLNSVASDIAKRKGKEKMTISEKARRQSILTFQTPKIQSRPNPQSAPATVARTESTRPLVGQSSGKRTLAEVMEHDIAAKKQRCKEREGGRTPTPPDVRLGTSSKFFAAPSSSRPGRVQHPHITLDAFDTEPVAGPSGAPQLGKNKENVPCLPSEDEDGGSEISMDEVAEPVTQEDGYMSPSPSLTRWDSPELSSPVRPRTRRAAPSDPTQDLDEDDIDDFDAEVLSSPGCAARRRRRARSIRRGRMTPPPLPSSGNVLVHGTPTPKKKGRRADSPVRRGPDLRDIFENWSEGTSDIDEEEGYEDSMGTAASSSEPETPDSSGQRVACVAEDDCCDEVADDDIEESERRASATRNDRIANGWWERWKCEGAIPGNKQSKLGTLRRRETTVTPDGRQHPMRATASAAAKRTPPRQDLRVANRKSLPFVPQSAAMQRTASAGAASDTARAGSSDSEGGIILAKKARLAEFRYVAA</sequence>
<dbReference type="GO" id="GO:0006281">
    <property type="term" value="P:DNA repair"/>
    <property type="evidence" value="ECO:0007669"/>
    <property type="project" value="UniProtKB-KW"/>
</dbReference>
<dbReference type="CDD" id="cd09901">
    <property type="entry name" value="H3TH_FEN1-like"/>
    <property type="match status" value="1"/>
</dbReference>
<evidence type="ECO:0000256" key="10">
    <source>
        <dbReference type="SAM" id="MobiDB-lite"/>
    </source>
</evidence>
<keyword evidence="4" id="KW-0479">Metal-binding</keyword>
<keyword evidence="5" id="KW-0227">DNA damage</keyword>
<dbReference type="PROSITE" id="PS00841">
    <property type="entry name" value="XPG_1"/>
    <property type="match status" value="1"/>
</dbReference>
<feature type="compositionally biased region" description="Polar residues" evidence="10">
    <location>
        <begin position="459"/>
        <end position="472"/>
    </location>
</feature>
<dbReference type="Pfam" id="PF00867">
    <property type="entry name" value="XPG_I"/>
    <property type="match status" value="1"/>
</dbReference>
<feature type="compositionally biased region" description="Basic and acidic residues" evidence="10">
    <location>
        <begin position="426"/>
        <end position="448"/>
    </location>
</feature>
<evidence type="ECO:0000256" key="8">
    <source>
        <dbReference type="ARBA" id="ARBA00023204"/>
    </source>
</evidence>
<dbReference type="InterPro" id="IPR008918">
    <property type="entry name" value="HhH2"/>
</dbReference>
<feature type="compositionally biased region" description="Acidic residues" evidence="10">
    <location>
        <begin position="653"/>
        <end position="662"/>
    </location>
</feature>
<proteinExistence type="predicted"/>
<dbReference type="Gene3D" id="3.40.50.1010">
    <property type="entry name" value="5'-nuclease"/>
    <property type="match status" value="1"/>
</dbReference>
<dbReference type="EMBL" id="BPQB01000043">
    <property type="protein sequence ID" value="GJE94811.1"/>
    <property type="molecule type" value="Genomic_DNA"/>
</dbReference>
<dbReference type="OrthoDB" id="26491at2759"/>
<dbReference type="InterPro" id="IPR036279">
    <property type="entry name" value="5-3_exonuclease_C_sf"/>
</dbReference>
<dbReference type="FunFam" id="3.40.50.1010:FF:000002">
    <property type="entry name" value="Exonuclease 1, putative"/>
    <property type="match status" value="1"/>
</dbReference>
<feature type="compositionally biased region" description="Polar residues" evidence="10">
    <location>
        <begin position="667"/>
        <end position="682"/>
    </location>
</feature>
<feature type="domain" description="XPG N-terminal" evidence="12">
    <location>
        <begin position="1"/>
        <end position="99"/>
    </location>
</feature>
<keyword evidence="6" id="KW-0378">Hydrolase</keyword>
<comment type="cofactor">
    <cofactor evidence="1">
        <name>Mg(2+)</name>
        <dbReference type="ChEBI" id="CHEBI:18420"/>
    </cofactor>
</comment>
<dbReference type="PANTHER" id="PTHR11081:SF65">
    <property type="entry name" value="DNA DAMAGE-INDUCIBLE PROTEIN DIN7-RELATED"/>
    <property type="match status" value="1"/>
</dbReference>
<dbReference type="SMART" id="SM00485">
    <property type="entry name" value="XPGN"/>
    <property type="match status" value="1"/>
</dbReference>
<feature type="compositionally biased region" description="Polar residues" evidence="10">
    <location>
        <begin position="391"/>
        <end position="405"/>
    </location>
</feature>
<feature type="compositionally biased region" description="Basic residues" evidence="10">
    <location>
        <begin position="591"/>
        <end position="604"/>
    </location>
</feature>
<dbReference type="InterPro" id="IPR019974">
    <property type="entry name" value="XPG_CS"/>
</dbReference>
<organism evidence="13 14">
    <name type="scientific">Phanerochaete sordida</name>
    <dbReference type="NCBI Taxonomy" id="48140"/>
    <lineage>
        <taxon>Eukaryota</taxon>
        <taxon>Fungi</taxon>
        <taxon>Dikarya</taxon>
        <taxon>Basidiomycota</taxon>
        <taxon>Agaricomycotina</taxon>
        <taxon>Agaricomycetes</taxon>
        <taxon>Polyporales</taxon>
        <taxon>Phanerochaetaceae</taxon>
        <taxon>Phanerochaete</taxon>
    </lineage>
</organism>
<feature type="compositionally biased region" description="Basic and acidic residues" evidence="10">
    <location>
        <begin position="86"/>
        <end position="100"/>
    </location>
</feature>
<evidence type="ECO:0000256" key="6">
    <source>
        <dbReference type="ARBA" id="ARBA00022801"/>
    </source>
</evidence>
<dbReference type="Proteomes" id="UP000703269">
    <property type="component" value="Unassembled WGS sequence"/>
</dbReference>
<dbReference type="InterPro" id="IPR006086">
    <property type="entry name" value="XPG-I_dom"/>
</dbReference>
<keyword evidence="14" id="KW-1185">Reference proteome</keyword>
<evidence type="ECO:0000256" key="9">
    <source>
        <dbReference type="ARBA" id="ARBA00023242"/>
    </source>
</evidence>
<dbReference type="InterPro" id="IPR044752">
    <property type="entry name" value="PIN-like_EXO1"/>
</dbReference>
<dbReference type="FunFam" id="1.10.150.20:FF:000011">
    <property type="entry name" value="exonuclease 1"/>
    <property type="match status" value="1"/>
</dbReference>
<evidence type="ECO:0000256" key="3">
    <source>
        <dbReference type="ARBA" id="ARBA00022722"/>
    </source>
</evidence>
<evidence type="ECO:0000259" key="12">
    <source>
        <dbReference type="SMART" id="SM00485"/>
    </source>
</evidence>
<evidence type="ECO:0000259" key="11">
    <source>
        <dbReference type="SMART" id="SM00484"/>
    </source>
</evidence>
<comment type="caution">
    <text evidence="13">The sequence shown here is derived from an EMBL/GenBank/DDBJ whole genome shotgun (WGS) entry which is preliminary data.</text>
</comment>
<feature type="region of interest" description="Disordered" evidence="10">
    <location>
        <begin position="86"/>
        <end position="107"/>
    </location>
</feature>
<gene>
    <name evidence="13" type="ORF">PsYK624_109850</name>
</gene>
<feature type="compositionally biased region" description="Acidic residues" evidence="10">
    <location>
        <begin position="512"/>
        <end position="527"/>
    </location>
</feature>
<dbReference type="AlphaFoldDB" id="A0A9P3LGR6"/>
<evidence type="ECO:0000256" key="5">
    <source>
        <dbReference type="ARBA" id="ARBA00022763"/>
    </source>
</evidence>
<evidence type="ECO:0000256" key="4">
    <source>
        <dbReference type="ARBA" id="ARBA00022723"/>
    </source>
</evidence>
<comment type="subcellular location">
    <subcellularLocation>
        <location evidence="2">Nucleus</location>
    </subcellularLocation>
</comment>
<dbReference type="Gene3D" id="1.10.150.20">
    <property type="entry name" value="5' to 3' exonuclease, C-terminal subdomain"/>
    <property type="match status" value="1"/>
</dbReference>